<name>A0ABZ2TG95_9RHOB</name>
<dbReference type="RefSeq" id="WP_317054806.1">
    <property type="nucleotide sequence ID" value="NZ_CP146606.1"/>
</dbReference>
<keyword evidence="1" id="KW-0812">Transmembrane</keyword>
<keyword evidence="1" id="KW-0472">Membrane</keyword>
<keyword evidence="1" id="KW-1133">Transmembrane helix</keyword>
<reference evidence="2 3" key="1">
    <citation type="submission" date="2024-02" db="EMBL/GenBank/DDBJ databases">
        <title>Roseovarius strain W115 nov., isolated from a marine algae.</title>
        <authorList>
            <person name="Lee M.W."/>
            <person name="Lee J.K."/>
            <person name="Kim J.M."/>
            <person name="Choi D.G."/>
            <person name="Baek J.H."/>
            <person name="Bayburt H."/>
            <person name="Jung J.J."/>
            <person name="Han D.M."/>
            <person name="Jeon C.O."/>
        </authorList>
    </citation>
    <scope>NUCLEOTIDE SEQUENCE [LARGE SCALE GENOMIC DNA]</scope>
    <source>
        <strain evidence="2 3">W115</strain>
    </source>
</reference>
<evidence type="ECO:0000313" key="2">
    <source>
        <dbReference type="EMBL" id="WYK18120.1"/>
    </source>
</evidence>
<proteinExistence type="predicted"/>
<dbReference type="EMBL" id="CP146606">
    <property type="protein sequence ID" value="WYK18120.1"/>
    <property type="molecule type" value="Genomic_DNA"/>
</dbReference>
<keyword evidence="3" id="KW-1185">Reference proteome</keyword>
<feature type="transmembrane region" description="Helical" evidence="1">
    <location>
        <begin position="6"/>
        <end position="26"/>
    </location>
</feature>
<gene>
    <name evidence="2" type="ORF">RZS32_017340</name>
</gene>
<evidence type="ECO:0000313" key="3">
    <source>
        <dbReference type="Proteomes" id="UP001281305"/>
    </source>
</evidence>
<evidence type="ECO:0008006" key="4">
    <source>
        <dbReference type="Google" id="ProtNLM"/>
    </source>
</evidence>
<organism evidence="2 3">
    <name type="scientific">Roseovarius rhodophyticola</name>
    <dbReference type="NCBI Taxonomy" id="3080827"/>
    <lineage>
        <taxon>Bacteria</taxon>
        <taxon>Pseudomonadati</taxon>
        <taxon>Pseudomonadota</taxon>
        <taxon>Alphaproteobacteria</taxon>
        <taxon>Rhodobacterales</taxon>
        <taxon>Roseobacteraceae</taxon>
        <taxon>Roseovarius</taxon>
    </lineage>
</organism>
<accession>A0ABZ2TG95</accession>
<protein>
    <recommendedName>
        <fullName evidence="4">Glyceraldehyde-3-phosphate dehydrogenase</fullName>
    </recommendedName>
</protein>
<dbReference type="Proteomes" id="UP001281305">
    <property type="component" value="Chromosome"/>
</dbReference>
<sequence length="47" mass="5499">MTNKIALFLGALVLIALLIDIVFLDMNGSLFLSRKLVDFIEWLKFWR</sequence>
<evidence type="ECO:0000256" key="1">
    <source>
        <dbReference type="SAM" id="Phobius"/>
    </source>
</evidence>